<dbReference type="PANTHER" id="PTHR10357">
    <property type="entry name" value="ALPHA-AMYLASE FAMILY MEMBER"/>
    <property type="match status" value="1"/>
</dbReference>
<keyword evidence="3" id="KW-1185">Reference proteome</keyword>
<proteinExistence type="predicted"/>
<evidence type="ECO:0000259" key="1">
    <source>
        <dbReference type="SMART" id="SM00642"/>
    </source>
</evidence>
<dbReference type="RefSeq" id="WP_194702407.1">
    <property type="nucleotide sequence ID" value="NZ_JADKNH010000008.1"/>
</dbReference>
<dbReference type="PANTHER" id="PTHR10357:SF213">
    <property type="entry name" value="ALPHA AMYLASE CATALYTIC REGION"/>
    <property type="match status" value="1"/>
</dbReference>
<dbReference type="InterPro" id="IPR045857">
    <property type="entry name" value="O16G_dom_2"/>
</dbReference>
<dbReference type="InterPro" id="IPR013780">
    <property type="entry name" value="Glyco_hydro_b"/>
</dbReference>
<dbReference type="SMART" id="SM00642">
    <property type="entry name" value="Aamy"/>
    <property type="match status" value="1"/>
</dbReference>
<dbReference type="EMBL" id="JADKNH010000008">
    <property type="protein sequence ID" value="MBF4694164.1"/>
    <property type="molecule type" value="Genomic_DNA"/>
</dbReference>
<dbReference type="Gene3D" id="2.60.40.1180">
    <property type="entry name" value="Golgi alpha-mannosidase II"/>
    <property type="match status" value="1"/>
</dbReference>
<organism evidence="2 3">
    <name type="scientific">Fusibacter ferrireducens</name>
    <dbReference type="NCBI Taxonomy" id="2785058"/>
    <lineage>
        <taxon>Bacteria</taxon>
        <taxon>Bacillati</taxon>
        <taxon>Bacillota</taxon>
        <taxon>Clostridia</taxon>
        <taxon>Eubacteriales</taxon>
        <taxon>Eubacteriales Family XII. Incertae Sedis</taxon>
        <taxon>Fusibacter</taxon>
    </lineage>
</organism>
<protein>
    <recommendedName>
        <fullName evidence="1">Glycosyl hydrolase family 13 catalytic domain-containing protein</fullName>
    </recommendedName>
</protein>
<dbReference type="InterPro" id="IPR017853">
    <property type="entry name" value="GH"/>
</dbReference>
<evidence type="ECO:0000313" key="3">
    <source>
        <dbReference type="Proteomes" id="UP000614200"/>
    </source>
</evidence>
<dbReference type="Pfam" id="PF00128">
    <property type="entry name" value="Alpha-amylase"/>
    <property type="match status" value="1"/>
</dbReference>
<evidence type="ECO:0000313" key="2">
    <source>
        <dbReference type="EMBL" id="MBF4694164.1"/>
    </source>
</evidence>
<dbReference type="Gene3D" id="3.20.20.80">
    <property type="entry name" value="Glycosidases"/>
    <property type="match status" value="1"/>
</dbReference>
<accession>A0ABR9ZUL4</accession>
<gene>
    <name evidence="2" type="ORF">ISU02_13665</name>
</gene>
<name>A0ABR9ZUL4_9FIRM</name>
<dbReference type="Gene3D" id="3.90.400.10">
    <property type="entry name" value="Oligo-1,6-glucosidase, Domain 2"/>
    <property type="match status" value="1"/>
</dbReference>
<dbReference type="Proteomes" id="UP000614200">
    <property type="component" value="Unassembled WGS sequence"/>
</dbReference>
<reference evidence="2 3" key="1">
    <citation type="submission" date="2020-11" db="EMBL/GenBank/DDBJ databases">
        <title>Fusibacter basophilias sp. nov.</title>
        <authorList>
            <person name="Qiu D."/>
        </authorList>
    </citation>
    <scope>NUCLEOTIDE SEQUENCE [LARGE SCALE GENOMIC DNA]</scope>
    <source>
        <strain evidence="2 3">Q10-2</strain>
    </source>
</reference>
<feature type="domain" description="Glycosyl hydrolase family 13 catalytic" evidence="1">
    <location>
        <begin position="74"/>
        <end position="517"/>
    </location>
</feature>
<dbReference type="InterPro" id="IPR006047">
    <property type="entry name" value="GH13_cat_dom"/>
</dbReference>
<sequence>MQKNEKALIFNQRLASCREELKIKYGRLYPDCEAAFDRLTHMMLESFVGRTSAYIDKDLKTTDWTASGETVGMMLYVDLFSDDLKQLKTHADHFSDLGISLVHLMPLLMPRVGENDGGYAVKNYRKIDPRVGDMKDFKAVISEFHRKGIKICIDYVINHTSNDHEWALKALKGEEKYQNYYLMYDDAAIPNAFESHLGEVFPTVAPGNFTFYEAIGKYVMTTFYPYQWDLNYQNPEVFHEMASNLLFLANIGVDMIRLDAIPYIWKTLGSDCKNLPEVHMILSLFRDIIGICAPSTALLGEAIVSPSVIVRYFGREDRLECHALYNASYMVEIWNSIATRDARHMALMPKYELPEQSVWINYARCHDDIGWGLDETRIRNLGFDPQAHKNFLIDFYLGSLDGSFSIGELYEYNPEKQDARNSGTLASLAGLEKAIRASDRYQIELAHKRILLIHALILLRKGIPMLYAGDEMGQLNDYSYVDDPKKMKDSRWLHRGRFDWSKTSPLFDAIRELIDFRKRIYGKKYIVEDQPLLIGNEHVLLIQQVIRDQFEDNLLLFNMTEDRQWVYTTDLKRYGYHGTWTDLLQGKKLFFEEEKILLGPYEYLVATKQGL</sequence>
<comment type="caution">
    <text evidence="2">The sequence shown here is derived from an EMBL/GenBank/DDBJ whole genome shotgun (WGS) entry which is preliminary data.</text>
</comment>
<dbReference type="SUPFAM" id="SSF51445">
    <property type="entry name" value="(Trans)glycosidases"/>
    <property type="match status" value="1"/>
</dbReference>